<dbReference type="Pfam" id="PF02771">
    <property type="entry name" value="Acyl-CoA_dh_N"/>
    <property type="match status" value="1"/>
</dbReference>
<evidence type="ECO:0000313" key="8">
    <source>
        <dbReference type="EMBL" id="GAA5113672.1"/>
    </source>
</evidence>
<evidence type="ECO:0000256" key="2">
    <source>
        <dbReference type="ARBA" id="ARBA00009347"/>
    </source>
</evidence>
<dbReference type="Proteomes" id="UP001500804">
    <property type="component" value="Unassembled WGS sequence"/>
</dbReference>
<dbReference type="PANTHER" id="PTHR43884:SF20">
    <property type="entry name" value="ACYL-COA DEHYDROGENASE FADE28"/>
    <property type="match status" value="1"/>
</dbReference>
<accession>A0ABP9NDF3</accession>
<protein>
    <submittedName>
        <fullName evidence="8">Acyl-CoA dehydrogenase family protein</fullName>
    </submittedName>
</protein>
<dbReference type="InterPro" id="IPR009075">
    <property type="entry name" value="AcylCo_DH/oxidase_C"/>
</dbReference>
<keyword evidence="3" id="KW-0285">Flavoprotein</keyword>
<evidence type="ECO:0000256" key="1">
    <source>
        <dbReference type="ARBA" id="ARBA00001974"/>
    </source>
</evidence>
<dbReference type="SUPFAM" id="SSF56645">
    <property type="entry name" value="Acyl-CoA dehydrogenase NM domain-like"/>
    <property type="match status" value="1"/>
</dbReference>
<dbReference type="SUPFAM" id="SSF47203">
    <property type="entry name" value="Acyl-CoA dehydrogenase C-terminal domain-like"/>
    <property type="match status" value="1"/>
</dbReference>
<name>A0ABP9NDF3_9PSEU</name>
<dbReference type="InterPro" id="IPR037069">
    <property type="entry name" value="AcylCoA_DH/ox_N_sf"/>
</dbReference>
<keyword evidence="9" id="KW-1185">Reference proteome</keyword>
<evidence type="ECO:0000259" key="6">
    <source>
        <dbReference type="Pfam" id="PF00441"/>
    </source>
</evidence>
<evidence type="ECO:0000256" key="5">
    <source>
        <dbReference type="ARBA" id="ARBA00023002"/>
    </source>
</evidence>
<comment type="cofactor">
    <cofactor evidence="1">
        <name>FAD</name>
        <dbReference type="ChEBI" id="CHEBI:57692"/>
    </cofactor>
</comment>
<dbReference type="RefSeq" id="WP_345603532.1">
    <property type="nucleotide sequence ID" value="NZ_BAABJO010000003.1"/>
</dbReference>
<gene>
    <name evidence="8" type="ORF">GCM10023320_09640</name>
</gene>
<sequence>MSEPNLLYTDVEDDLRSSVRALLADRCDPHAVIALYDGDRSLVAPLWKALAIDLGLAGLLVPEDRGGAGASAREAAVVLEELGRAVAPVPFLTSAVVATTALAGTDGDLLAELAEGERTAALAVPLPTTPYGVIPAVPATGGRLTGTVTSVAGALEADVLLVPAATGDGLALYGVAATDVTRVPVVSLDMSRQLADVRLDGAAGTPVIANAEPAVRRALRAGAALLASEQFGVARWCLDETVGYLTQRRQFGRVVGGFQALKHRLADLATGVDSANAAARYAAALPAGDPDLELATALAQAYCSDLAVTAAEEAVQLHGGIGMTWEHPAHLYLKRAKADQIAFGTAGAHRARLAGLVDLPGAP</sequence>
<reference evidence="9" key="1">
    <citation type="journal article" date="2019" name="Int. J. Syst. Evol. Microbiol.">
        <title>The Global Catalogue of Microorganisms (GCM) 10K type strain sequencing project: providing services to taxonomists for standard genome sequencing and annotation.</title>
        <authorList>
            <consortium name="The Broad Institute Genomics Platform"/>
            <consortium name="The Broad Institute Genome Sequencing Center for Infectious Disease"/>
            <person name="Wu L."/>
            <person name="Ma J."/>
        </authorList>
    </citation>
    <scope>NUCLEOTIDE SEQUENCE [LARGE SCALE GENOMIC DNA]</scope>
    <source>
        <strain evidence="9">JCM 18302</strain>
    </source>
</reference>
<dbReference type="InterPro" id="IPR013786">
    <property type="entry name" value="AcylCoA_DH/ox_N"/>
</dbReference>
<dbReference type="PANTHER" id="PTHR43884">
    <property type="entry name" value="ACYL-COA DEHYDROGENASE"/>
    <property type="match status" value="1"/>
</dbReference>
<keyword evidence="5" id="KW-0560">Oxidoreductase</keyword>
<dbReference type="InterPro" id="IPR046373">
    <property type="entry name" value="Acyl-CoA_Oxase/DH_mid-dom_sf"/>
</dbReference>
<dbReference type="Gene3D" id="1.20.140.10">
    <property type="entry name" value="Butyryl-CoA Dehydrogenase, subunit A, domain 3"/>
    <property type="match status" value="1"/>
</dbReference>
<dbReference type="InterPro" id="IPR036250">
    <property type="entry name" value="AcylCo_DH-like_C"/>
</dbReference>
<organism evidence="8 9">
    <name type="scientific">Pseudonocardia adelaidensis</name>
    <dbReference type="NCBI Taxonomy" id="648754"/>
    <lineage>
        <taxon>Bacteria</taxon>
        <taxon>Bacillati</taxon>
        <taxon>Actinomycetota</taxon>
        <taxon>Actinomycetes</taxon>
        <taxon>Pseudonocardiales</taxon>
        <taxon>Pseudonocardiaceae</taxon>
        <taxon>Pseudonocardia</taxon>
    </lineage>
</organism>
<dbReference type="InterPro" id="IPR009100">
    <property type="entry name" value="AcylCoA_DH/oxidase_NM_dom_sf"/>
</dbReference>
<proteinExistence type="inferred from homology"/>
<evidence type="ECO:0000256" key="4">
    <source>
        <dbReference type="ARBA" id="ARBA00022827"/>
    </source>
</evidence>
<evidence type="ECO:0000313" key="9">
    <source>
        <dbReference type="Proteomes" id="UP001500804"/>
    </source>
</evidence>
<keyword evidence="4" id="KW-0274">FAD</keyword>
<dbReference type="Pfam" id="PF00441">
    <property type="entry name" value="Acyl-CoA_dh_1"/>
    <property type="match status" value="1"/>
</dbReference>
<evidence type="ECO:0000256" key="3">
    <source>
        <dbReference type="ARBA" id="ARBA00022630"/>
    </source>
</evidence>
<feature type="domain" description="Acyl-CoA dehydrogenase/oxidase N-terminal" evidence="7">
    <location>
        <begin position="10"/>
        <end position="102"/>
    </location>
</feature>
<evidence type="ECO:0000259" key="7">
    <source>
        <dbReference type="Pfam" id="PF02771"/>
    </source>
</evidence>
<dbReference type="Gene3D" id="1.10.540.10">
    <property type="entry name" value="Acyl-CoA dehydrogenase/oxidase, N-terminal domain"/>
    <property type="match status" value="1"/>
</dbReference>
<dbReference type="Gene3D" id="2.40.110.10">
    <property type="entry name" value="Butyryl-CoA Dehydrogenase, subunit A, domain 2"/>
    <property type="match status" value="1"/>
</dbReference>
<feature type="domain" description="Acyl-CoA dehydrogenase/oxidase C-terminal" evidence="6">
    <location>
        <begin position="215"/>
        <end position="354"/>
    </location>
</feature>
<comment type="caution">
    <text evidence="8">The sequence shown here is derived from an EMBL/GenBank/DDBJ whole genome shotgun (WGS) entry which is preliminary data.</text>
</comment>
<comment type="similarity">
    <text evidence="2">Belongs to the acyl-CoA dehydrogenase family.</text>
</comment>
<dbReference type="EMBL" id="BAABJO010000003">
    <property type="protein sequence ID" value="GAA5113672.1"/>
    <property type="molecule type" value="Genomic_DNA"/>
</dbReference>